<keyword evidence="3" id="KW-1185">Reference proteome</keyword>
<dbReference type="Gene3D" id="2.40.128.320">
    <property type="entry name" value="Protein HRI1, N-terminal domain"/>
    <property type="match status" value="1"/>
</dbReference>
<dbReference type="OrthoDB" id="4045395at2759"/>
<feature type="compositionally biased region" description="Polar residues" evidence="1">
    <location>
        <begin position="133"/>
        <end position="144"/>
    </location>
</feature>
<accession>A0A8K0JSF9</accession>
<evidence type="ECO:0000256" key="1">
    <source>
        <dbReference type="SAM" id="MobiDB-lite"/>
    </source>
</evidence>
<reference evidence="2" key="1">
    <citation type="submission" date="2020-04" db="EMBL/GenBank/DDBJ databases">
        <title>Analysis of mating type loci in Filobasidium floriforme.</title>
        <authorList>
            <person name="Nowrousian M."/>
        </authorList>
    </citation>
    <scope>NUCLEOTIDE SEQUENCE</scope>
    <source>
        <strain evidence="2">CBS 6242</strain>
    </source>
</reference>
<feature type="region of interest" description="Disordered" evidence="1">
    <location>
        <begin position="97"/>
        <end position="144"/>
    </location>
</feature>
<dbReference type="AlphaFoldDB" id="A0A8K0JSF9"/>
<evidence type="ECO:0000313" key="3">
    <source>
        <dbReference type="Proteomes" id="UP000812966"/>
    </source>
</evidence>
<protein>
    <recommendedName>
        <fullName evidence="4">Protein HRI1</fullName>
    </recommendedName>
</protein>
<evidence type="ECO:0000313" key="2">
    <source>
        <dbReference type="EMBL" id="KAG7571202.1"/>
    </source>
</evidence>
<name>A0A8K0JSF9_9TREE</name>
<dbReference type="EMBL" id="JABELV010000010">
    <property type="protein sequence ID" value="KAG7571202.1"/>
    <property type="molecule type" value="Genomic_DNA"/>
</dbReference>
<dbReference type="Pfam" id="PF16815">
    <property type="entry name" value="HRI1"/>
    <property type="match status" value="1"/>
</dbReference>
<comment type="caution">
    <text evidence="2">The sequence shown here is derived from an EMBL/GenBank/DDBJ whole genome shotgun (WGS) entry which is preliminary data.</text>
</comment>
<gene>
    <name evidence="2" type="ORF">FFLO_00875</name>
</gene>
<organism evidence="2 3">
    <name type="scientific">Filobasidium floriforme</name>
    <dbReference type="NCBI Taxonomy" id="5210"/>
    <lineage>
        <taxon>Eukaryota</taxon>
        <taxon>Fungi</taxon>
        <taxon>Dikarya</taxon>
        <taxon>Basidiomycota</taxon>
        <taxon>Agaricomycotina</taxon>
        <taxon>Tremellomycetes</taxon>
        <taxon>Filobasidiales</taxon>
        <taxon>Filobasidiaceae</taxon>
        <taxon>Filobasidium</taxon>
    </lineage>
</organism>
<proteinExistence type="predicted"/>
<evidence type="ECO:0008006" key="4">
    <source>
        <dbReference type="Google" id="ProtNLM"/>
    </source>
</evidence>
<dbReference type="InterPro" id="IPR043047">
    <property type="entry name" value="Hri1_N_sf"/>
</dbReference>
<dbReference type="InterPro" id="IPR031818">
    <property type="entry name" value="Hri1"/>
</dbReference>
<sequence length="294" mass="31882">MSTSTKTHLRALRRTSLSWPPAPPSACPESSGVDVFSLELGKYFLDLRIYNDASGPSGRKGEVDWAMAGVRQVLDGSAEDKTKLRFITIISSRTPHPSPILPLSGSESFANPEETESPLDTSTPDDVVIQPLPQDSSHPDSNPTYLESGCMPNPTVIPASDEYVPFEETWEILPLQTSTSSSSSESETTSKVFLLESLTANTEEGGKAYFAQLGRYRLALSDPCDGTGSGNGFHGWIDECDGASSEWVEVKSISQASRKAIEGEGVEEVLERVGEGDMVYWAGREWVVRVKTAV</sequence>
<dbReference type="Proteomes" id="UP000812966">
    <property type="component" value="Unassembled WGS sequence"/>
</dbReference>